<evidence type="ECO:0000256" key="3">
    <source>
        <dbReference type="ARBA" id="ARBA00012663"/>
    </source>
</evidence>
<accession>A0A1U9NJK0</accession>
<dbReference type="InterPro" id="IPR017853">
    <property type="entry name" value="GH"/>
</dbReference>
<feature type="active site" description="Proton donor" evidence="6">
    <location>
        <position position="328"/>
    </location>
</feature>
<dbReference type="Gene3D" id="3.30.379.10">
    <property type="entry name" value="Chitobiase/beta-hexosaminidase domain 2-like"/>
    <property type="match status" value="1"/>
</dbReference>
<dbReference type="GO" id="GO:0030203">
    <property type="term" value="P:glycosaminoglycan metabolic process"/>
    <property type="evidence" value="ECO:0007669"/>
    <property type="project" value="TreeGrafter"/>
</dbReference>
<dbReference type="Pfam" id="PF00728">
    <property type="entry name" value="Glyco_hydro_20"/>
    <property type="match status" value="1"/>
</dbReference>
<comment type="catalytic activity">
    <reaction evidence="1">
        <text>Hydrolysis of terminal non-reducing N-acetyl-D-hexosamine residues in N-acetyl-beta-D-hexosaminides.</text>
        <dbReference type="EC" id="3.2.1.52"/>
    </reaction>
</comment>
<dbReference type="EMBL" id="CP019791">
    <property type="protein sequence ID" value="AQT67995.1"/>
    <property type="molecule type" value="Genomic_DNA"/>
</dbReference>
<evidence type="ECO:0000313" key="10">
    <source>
        <dbReference type="Proteomes" id="UP000189674"/>
    </source>
</evidence>
<dbReference type="PANTHER" id="PTHR22600">
    <property type="entry name" value="BETA-HEXOSAMINIDASE"/>
    <property type="match status" value="1"/>
</dbReference>
<dbReference type="STRING" id="1936003.STSP2_01149"/>
<dbReference type="Pfam" id="PF02838">
    <property type="entry name" value="Glyco_hydro_20b"/>
    <property type="match status" value="1"/>
</dbReference>
<dbReference type="GO" id="GO:0004563">
    <property type="term" value="F:beta-N-acetylhexosaminidase activity"/>
    <property type="evidence" value="ECO:0007669"/>
    <property type="project" value="UniProtKB-EC"/>
</dbReference>
<evidence type="ECO:0000256" key="4">
    <source>
        <dbReference type="ARBA" id="ARBA00022801"/>
    </source>
</evidence>
<evidence type="ECO:0000256" key="2">
    <source>
        <dbReference type="ARBA" id="ARBA00006285"/>
    </source>
</evidence>
<reference evidence="10" key="1">
    <citation type="submission" date="2017-02" db="EMBL/GenBank/DDBJ databases">
        <title>Comparative genomics and description of representatives of a novel lineage of planctomycetes thriving in anoxic sediments.</title>
        <authorList>
            <person name="Spring S."/>
            <person name="Bunk B."/>
            <person name="Sproer C."/>
        </authorList>
    </citation>
    <scope>NUCLEOTIDE SEQUENCE [LARGE SCALE GENOMIC DNA]</scope>
    <source>
        <strain evidence="10">ST-NAGAB-D1</strain>
    </source>
</reference>
<keyword evidence="10" id="KW-1185">Reference proteome</keyword>
<dbReference type="InterPro" id="IPR029018">
    <property type="entry name" value="Hex-like_dom2"/>
</dbReference>
<evidence type="ECO:0000313" key="9">
    <source>
        <dbReference type="EMBL" id="AQT67995.1"/>
    </source>
</evidence>
<dbReference type="OrthoDB" id="1098018at2"/>
<name>A0A1U9NJK0_9BACT</name>
<organism evidence="9 10">
    <name type="scientific">Anaerohalosphaera lusitana</name>
    <dbReference type="NCBI Taxonomy" id="1936003"/>
    <lineage>
        <taxon>Bacteria</taxon>
        <taxon>Pseudomonadati</taxon>
        <taxon>Planctomycetota</taxon>
        <taxon>Phycisphaerae</taxon>
        <taxon>Sedimentisphaerales</taxon>
        <taxon>Anaerohalosphaeraceae</taxon>
        <taxon>Anaerohalosphaera</taxon>
    </lineage>
</organism>
<gene>
    <name evidence="9" type="primary">exo I_3</name>
    <name evidence="9" type="ORF">STSP2_01149</name>
</gene>
<dbReference type="CDD" id="cd06563">
    <property type="entry name" value="GH20_chitobiase-like"/>
    <property type="match status" value="1"/>
</dbReference>
<evidence type="ECO:0000256" key="5">
    <source>
        <dbReference type="ARBA" id="ARBA00023295"/>
    </source>
</evidence>
<dbReference type="GO" id="GO:0005975">
    <property type="term" value="P:carbohydrate metabolic process"/>
    <property type="evidence" value="ECO:0007669"/>
    <property type="project" value="InterPro"/>
</dbReference>
<keyword evidence="4 9" id="KW-0378">Hydrolase</keyword>
<comment type="similarity">
    <text evidence="2">Belongs to the glycosyl hydrolase 20 family.</text>
</comment>
<sequence precursor="true">MFKAKSVTRTIIAFVILVSMLSFAGAGEFELIPVPRQIERAECEFVLSKETTIIAGGKAREAARHLQSMIAEECDLTMSIADAKTGPSFINLAVDESLELDESGYVLEVAPEGVTVRARDCGGLFYGAVTLGQMVSAGSQEDGTISVPAVRIRDWPRFEWRGLMLDCSRTFQSLDYLRKTIDRMAFYKMNVLHLHLTDDQGWRLEIEKYPELTQKGARFPDKYDEPASHDGFYTQEEMKGLVSYAAERNVTIVPEIEMPGHSLAALACYPELSCTGGSFEIFPFFKGPNITRDIYCAGNEETFAFLKDVLDEVIAIFPSEYIHIGGDEAPKARWEECPKCQERIAEEGLQNEHELQSYFIERIEEYVNSKGRKIIGWDEILEGGLAPNAAVMSWRGIKGGIAAAKAGNKVVMSPTSHCYFDYSYAATDTAEAYSFEPVPASLASEQKDMIMGLQANFWSHIDREPEKVDRQLFPRLLAIAERGWSDESIRDTEDFLGRVKLNLPMLEKFGINYRVPMVTIGKWRPETVSQEYGPLTFDISKHIDSAGIYKVQLQYTRGACRLGMRSVELLCNSKVAARDDHRGEAGARHIDNTYELELDEYDSEADYELRITARSEGGGESYGNVYLFAN</sequence>
<dbReference type="InterPro" id="IPR015883">
    <property type="entry name" value="Glyco_hydro_20_cat"/>
</dbReference>
<dbReference type="InterPro" id="IPR015882">
    <property type="entry name" value="HEX_bac_N"/>
</dbReference>
<dbReference type="Proteomes" id="UP000189674">
    <property type="component" value="Chromosome"/>
</dbReference>
<evidence type="ECO:0000256" key="6">
    <source>
        <dbReference type="PIRSR" id="PIRSR625705-1"/>
    </source>
</evidence>
<dbReference type="AlphaFoldDB" id="A0A1U9NJK0"/>
<feature type="domain" description="Beta-hexosaminidase bacterial type N-terminal" evidence="8">
    <location>
        <begin position="30"/>
        <end position="155"/>
    </location>
</feature>
<dbReference type="GO" id="GO:0016020">
    <property type="term" value="C:membrane"/>
    <property type="evidence" value="ECO:0007669"/>
    <property type="project" value="TreeGrafter"/>
</dbReference>
<dbReference type="PRINTS" id="PR00738">
    <property type="entry name" value="GLHYDRLASE20"/>
</dbReference>
<evidence type="ECO:0000256" key="1">
    <source>
        <dbReference type="ARBA" id="ARBA00001231"/>
    </source>
</evidence>
<dbReference type="Gene3D" id="3.20.20.80">
    <property type="entry name" value="Glycosidases"/>
    <property type="match status" value="1"/>
</dbReference>
<dbReference type="RefSeq" id="WP_146660634.1">
    <property type="nucleotide sequence ID" value="NZ_CP019791.1"/>
</dbReference>
<evidence type="ECO:0000259" key="7">
    <source>
        <dbReference type="Pfam" id="PF00728"/>
    </source>
</evidence>
<protein>
    <recommendedName>
        <fullName evidence="3">beta-N-acetylhexosaminidase</fullName>
        <ecNumber evidence="3">3.2.1.52</ecNumber>
    </recommendedName>
</protein>
<keyword evidence="5 9" id="KW-0326">Glycosidase</keyword>
<dbReference type="EC" id="3.2.1.52" evidence="3"/>
<dbReference type="SUPFAM" id="SSF55545">
    <property type="entry name" value="beta-N-acetylhexosaminidase-like domain"/>
    <property type="match status" value="1"/>
</dbReference>
<dbReference type="InterPro" id="IPR025705">
    <property type="entry name" value="Beta_hexosaminidase_sua/sub"/>
</dbReference>
<feature type="domain" description="Glycoside hydrolase family 20 catalytic" evidence="7">
    <location>
        <begin position="158"/>
        <end position="486"/>
    </location>
</feature>
<dbReference type="KEGG" id="alus:STSP2_01149"/>
<dbReference type="PANTHER" id="PTHR22600:SF57">
    <property type="entry name" value="BETA-N-ACETYLHEXOSAMINIDASE"/>
    <property type="match status" value="1"/>
</dbReference>
<evidence type="ECO:0000259" key="8">
    <source>
        <dbReference type="Pfam" id="PF02838"/>
    </source>
</evidence>
<proteinExistence type="inferred from homology"/>
<dbReference type="SUPFAM" id="SSF51445">
    <property type="entry name" value="(Trans)glycosidases"/>
    <property type="match status" value="1"/>
</dbReference>